<dbReference type="AlphaFoldDB" id="A0A9Q0US02"/>
<name>A0A9Q0US02_SALPP</name>
<comment type="caution">
    <text evidence="1">The sequence shown here is derived from an EMBL/GenBank/DDBJ whole genome shotgun (WGS) entry which is preliminary data.</text>
</comment>
<sequence length="39" mass="4872">MLRWGLVWRGSLDFYWMITMERKFLYRARLVVEFLSSTL</sequence>
<protein>
    <submittedName>
        <fullName evidence="1">Uncharacterized protein</fullName>
    </submittedName>
</protein>
<evidence type="ECO:0000313" key="1">
    <source>
        <dbReference type="EMBL" id="KAJ6734991.1"/>
    </source>
</evidence>
<organism evidence="1 2">
    <name type="scientific">Salix purpurea</name>
    <name type="common">Purple osier willow</name>
    <dbReference type="NCBI Taxonomy" id="77065"/>
    <lineage>
        <taxon>Eukaryota</taxon>
        <taxon>Viridiplantae</taxon>
        <taxon>Streptophyta</taxon>
        <taxon>Embryophyta</taxon>
        <taxon>Tracheophyta</taxon>
        <taxon>Spermatophyta</taxon>
        <taxon>Magnoliopsida</taxon>
        <taxon>eudicotyledons</taxon>
        <taxon>Gunneridae</taxon>
        <taxon>Pentapetalae</taxon>
        <taxon>rosids</taxon>
        <taxon>fabids</taxon>
        <taxon>Malpighiales</taxon>
        <taxon>Salicaceae</taxon>
        <taxon>Saliceae</taxon>
        <taxon>Salix</taxon>
    </lineage>
</organism>
<keyword evidence="2" id="KW-1185">Reference proteome</keyword>
<reference evidence="1" key="1">
    <citation type="submission" date="2022-11" db="EMBL/GenBank/DDBJ databases">
        <authorList>
            <person name="Hyden B.L."/>
            <person name="Feng K."/>
            <person name="Yates T."/>
            <person name="Jawdy S."/>
            <person name="Smart L.B."/>
            <person name="Muchero W."/>
        </authorList>
    </citation>
    <scope>NUCLEOTIDE SEQUENCE</scope>
    <source>
        <tissue evidence="1">Shoot tip</tissue>
    </source>
</reference>
<reference evidence="1" key="2">
    <citation type="journal article" date="2023" name="Int. J. Mol. Sci.">
        <title>De Novo Assembly and Annotation of 11 Diverse Shrub Willow (Salix) Genomes Reveals Novel Gene Organization in Sex-Linked Regions.</title>
        <authorList>
            <person name="Hyden B."/>
            <person name="Feng K."/>
            <person name="Yates T.B."/>
            <person name="Jawdy S."/>
            <person name="Cereghino C."/>
            <person name="Smart L.B."/>
            <person name="Muchero W."/>
        </authorList>
    </citation>
    <scope>NUCLEOTIDE SEQUENCE</scope>
    <source>
        <tissue evidence="1">Shoot tip</tissue>
    </source>
</reference>
<proteinExistence type="predicted"/>
<accession>A0A9Q0US02</accession>
<evidence type="ECO:0000313" key="2">
    <source>
        <dbReference type="Proteomes" id="UP001151532"/>
    </source>
</evidence>
<gene>
    <name evidence="1" type="ORF">OIU79_002129</name>
</gene>
<dbReference type="Proteomes" id="UP001151532">
    <property type="component" value="Chromosome 17"/>
</dbReference>
<dbReference type="EMBL" id="JAPFFK010000011">
    <property type="protein sequence ID" value="KAJ6734991.1"/>
    <property type="molecule type" value="Genomic_DNA"/>
</dbReference>